<feature type="domain" description="DUF6699" evidence="2">
    <location>
        <begin position="199"/>
        <end position="322"/>
    </location>
</feature>
<protein>
    <recommendedName>
        <fullName evidence="2">DUF6699 domain-containing protein</fullName>
    </recommendedName>
</protein>
<gene>
    <name evidence="3" type="ORF">BDZ94DRAFT_1266544</name>
</gene>
<proteinExistence type="predicted"/>
<dbReference type="OrthoDB" id="3251728at2759"/>
<comment type="caution">
    <text evidence="3">The sequence shown here is derived from an EMBL/GenBank/DDBJ whole genome shotgun (WGS) entry which is preliminary data.</text>
</comment>
<evidence type="ECO:0000256" key="1">
    <source>
        <dbReference type="SAM" id="MobiDB-lite"/>
    </source>
</evidence>
<dbReference type="Pfam" id="PF20415">
    <property type="entry name" value="DUF6699"/>
    <property type="match status" value="1"/>
</dbReference>
<feature type="compositionally biased region" description="Low complexity" evidence="1">
    <location>
        <begin position="59"/>
        <end position="78"/>
    </location>
</feature>
<sequence length="340" mass="37856">MSGPYVYTPSTPLQYPNQQTPYFYTPRTSTPFIPDANLYNSPYSNPNSLPGTPHGRSAGIPVVSTPSSPGGVPFPGSGYDDPYAPSWENLMRQRRPSWHGTPAAPPGAFLQPQQQQPYPIYNRRHSFGAHGNPYQPPQYADWSQLQGGLLSPQSYFTQSYHVNPWINAEAPRGDFFFDLSSAAFLPLRLYGGGHSAPLSQDQLEEPATHPPLTRLRILCDLLPNWPIDLEFQGHVLGGYSPGYQPATPPPISLLDVLIAIHRALHTRIMHADWLQLNDVQQREVGRAYTRRCKAAGSTVDHELAQGVKKVDFLLKKTRMLGLLRAGHVDGWDVMRLVVTE</sequence>
<dbReference type="EMBL" id="MU150302">
    <property type="protein sequence ID" value="KAF9460218.1"/>
    <property type="molecule type" value="Genomic_DNA"/>
</dbReference>
<accession>A0A9P5XYZ5</accession>
<evidence type="ECO:0000259" key="2">
    <source>
        <dbReference type="Pfam" id="PF20415"/>
    </source>
</evidence>
<evidence type="ECO:0000313" key="3">
    <source>
        <dbReference type="EMBL" id="KAF9460218.1"/>
    </source>
</evidence>
<organism evidence="3 4">
    <name type="scientific">Collybia nuda</name>
    <dbReference type="NCBI Taxonomy" id="64659"/>
    <lineage>
        <taxon>Eukaryota</taxon>
        <taxon>Fungi</taxon>
        <taxon>Dikarya</taxon>
        <taxon>Basidiomycota</taxon>
        <taxon>Agaricomycotina</taxon>
        <taxon>Agaricomycetes</taxon>
        <taxon>Agaricomycetidae</taxon>
        <taxon>Agaricales</taxon>
        <taxon>Tricholomatineae</taxon>
        <taxon>Clitocybaceae</taxon>
        <taxon>Collybia</taxon>
    </lineage>
</organism>
<dbReference type="AlphaFoldDB" id="A0A9P5XYZ5"/>
<dbReference type="Proteomes" id="UP000807353">
    <property type="component" value="Unassembled WGS sequence"/>
</dbReference>
<feature type="compositionally biased region" description="Polar residues" evidence="1">
    <location>
        <begin position="8"/>
        <end position="20"/>
    </location>
</feature>
<feature type="region of interest" description="Disordered" evidence="1">
    <location>
        <begin position="36"/>
        <end position="79"/>
    </location>
</feature>
<evidence type="ECO:0000313" key="4">
    <source>
        <dbReference type="Proteomes" id="UP000807353"/>
    </source>
</evidence>
<reference evidence="3" key="1">
    <citation type="submission" date="2020-11" db="EMBL/GenBank/DDBJ databases">
        <authorList>
            <consortium name="DOE Joint Genome Institute"/>
            <person name="Ahrendt S."/>
            <person name="Riley R."/>
            <person name="Andreopoulos W."/>
            <person name="Labutti K."/>
            <person name="Pangilinan J."/>
            <person name="Ruiz-Duenas F.J."/>
            <person name="Barrasa J.M."/>
            <person name="Sanchez-Garcia M."/>
            <person name="Camarero S."/>
            <person name="Miyauchi S."/>
            <person name="Serrano A."/>
            <person name="Linde D."/>
            <person name="Babiker R."/>
            <person name="Drula E."/>
            <person name="Ayuso-Fernandez I."/>
            <person name="Pacheco R."/>
            <person name="Padilla G."/>
            <person name="Ferreira P."/>
            <person name="Barriuso J."/>
            <person name="Kellner H."/>
            <person name="Castanera R."/>
            <person name="Alfaro M."/>
            <person name="Ramirez L."/>
            <person name="Pisabarro A.G."/>
            <person name="Kuo A."/>
            <person name="Tritt A."/>
            <person name="Lipzen A."/>
            <person name="He G."/>
            <person name="Yan M."/>
            <person name="Ng V."/>
            <person name="Cullen D."/>
            <person name="Martin F."/>
            <person name="Rosso M.-N."/>
            <person name="Henrissat B."/>
            <person name="Hibbett D."/>
            <person name="Martinez A.T."/>
            <person name="Grigoriev I.V."/>
        </authorList>
    </citation>
    <scope>NUCLEOTIDE SEQUENCE</scope>
    <source>
        <strain evidence="3">CBS 247.69</strain>
    </source>
</reference>
<feature type="compositionally biased region" description="Low complexity" evidence="1">
    <location>
        <begin position="37"/>
        <end position="50"/>
    </location>
</feature>
<keyword evidence="4" id="KW-1185">Reference proteome</keyword>
<name>A0A9P5XYZ5_9AGAR</name>
<feature type="region of interest" description="Disordered" evidence="1">
    <location>
        <begin position="1"/>
        <end position="20"/>
    </location>
</feature>
<dbReference type="InterPro" id="IPR046522">
    <property type="entry name" value="DUF6699"/>
</dbReference>